<dbReference type="Pfam" id="PF16969">
    <property type="entry name" value="SRP68"/>
    <property type="match status" value="1"/>
</dbReference>
<dbReference type="GO" id="GO:0005047">
    <property type="term" value="F:signal recognition particle binding"/>
    <property type="evidence" value="ECO:0007669"/>
    <property type="project" value="InterPro"/>
</dbReference>
<evidence type="ECO:0000256" key="11">
    <source>
        <dbReference type="ARBA" id="ARBA00029498"/>
    </source>
</evidence>
<dbReference type="InterPro" id="IPR026258">
    <property type="entry name" value="SRP68"/>
</dbReference>
<sequence>MGDDGEQPTTIVAEDKLASNLTLDILQIVKLSQNQHGLRHDDHGRYRQYCTRRLARVYKSLKFTHGRGKYQKKTLDAAMVKDERHLLIPLMTAERAWSYAMELKRDAGNEPRKRAHMLKRLKKATVHAAELVSLCNQVGSARTALEAEAYSSYIFGSYLTEQERDWDRALAKFMRARKAYEQLARVGGPDQAEICRERLEELEPSLRYCTYKRGSGSTGASDAPGSMDDADMAALKGEGGVDEEIFKAVLAEEDGRATVTPTAMVWRGREIPVRNREARACIANAVSQLSKIESPLTMSAERGLAIYDKSFLFYNDARQHLRDDLASASSSQGGGGSESTGRLAEIKLADRALAVLLSEKTIERNKFLVASVTAKLTGEIKVEKGEKAAKPEDLVHLFNTLLQNYEELAESGPEVMRGVEGAEGLEEEIQLDCILNQTLLKAQRAAALAKVHLGAGSHVEAAVLYARAAEHAARVQDRAAAASEMNAVASKVQMEARRARCMTLADGMTVQVAQQKALRTGLSTVSLEEIPASTSGSGVEAQYLVDHLDQYKSAVLGKGANKVHILPMPPRMNSVGVRPIMLDVAGDEISYPSLEGRVKVQKTSALRNLFTFGKR</sequence>
<evidence type="ECO:0000256" key="6">
    <source>
        <dbReference type="ARBA" id="ARBA00022824"/>
    </source>
</evidence>
<dbReference type="CDD" id="cd15481">
    <property type="entry name" value="SRP68-RBD"/>
    <property type="match status" value="1"/>
</dbReference>
<protein>
    <recommendedName>
        <fullName evidence="11 12">Signal recognition particle subunit SRP68</fullName>
        <shortName evidence="12">SRP68</shortName>
    </recommendedName>
</protein>
<keyword evidence="6" id="KW-0256">Endoplasmic reticulum</keyword>
<evidence type="ECO:0000256" key="7">
    <source>
        <dbReference type="ARBA" id="ARBA00022884"/>
    </source>
</evidence>
<dbReference type="GO" id="GO:0005829">
    <property type="term" value="C:cytosol"/>
    <property type="evidence" value="ECO:0007669"/>
    <property type="project" value="UniProtKB-ARBA"/>
</dbReference>
<evidence type="ECO:0000256" key="2">
    <source>
        <dbReference type="ARBA" id="ARBA00004496"/>
    </source>
</evidence>
<dbReference type="eggNOG" id="KOG2460">
    <property type="taxonomic scope" value="Eukaryota"/>
</dbReference>
<keyword evidence="14" id="KW-1185">Reference proteome</keyword>
<evidence type="ECO:0000313" key="13">
    <source>
        <dbReference type="EMBL" id="EEH60770.1"/>
    </source>
</evidence>
<dbReference type="Proteomes" id="UP000001876">
    <property type="component" value="Unassembled WGS sequence"/>
</dbReference>
<evidence type="ECO:0000256" key="8">
    <source>
        <dbReference type="ARBA" id="ARBA00023135"/>
    </source>
</evidence>
<name>C1MHM7_MICPC</name>
<organism evidence="14">
    <name type="scientific">Micromonas pusilla (strain CCMP1545)</name>
    <name type="common">Picoplanktonic green alga</name>
    <dbReference type="NCBI Taxonomy" id="564608"/>
    <lineage>
        <taxon>Eukaryota</taxon>
        <taxon>Viridiplantae</taxon>
        <taxon>Chlorophyta</taxon>
        <taxon>Mamiellophyceae</taxon>
        <taxon>Mamiellales</taxon>
        <taxon>Mamiellaceae</taxon>
        <taxon>Micromonas</taxon>
    </lineage>
</organism>
<dbReference type="Gene3D" id="1.10.3450.40">
    <property type="entry name" value="Signal recognition particle, SRP68 subunit, RNA-binding domain"/>
    <property type="match status" value="1"/>
</dbReference>
<dbReference type="GO" id="GO:0006614">
    <property type="term" value="P:SRP-dependent cotranslational protein targeting to membrane"/>
    <property type="evidence" value="ECO:0007669"/>
    <property type="project" value="InterPro"/>
</dbReference>
<evidence type="ECO:0000256" key="9">
    <source>
        <dbReference type="ARBA" id="ARBA00023242"/>
    </source>
</evidence>
<dbReference type="GO" id="GO:0005783">
    <property type="term" value="C:endoplasmic reticulum"/>
    <property type="evidence" value="ECO:0007669"/>
    <property type="project" value="UniProtKB-SubCell"/>
</dbReference>
<gene>
    <name evidence="13" type="ORF">MICPUCDRAFT_30866</name>
</gene>
<dbReference type="GeneID" id="9680758"/>
<reference evidence="13 14" key="1">
    <citation type="journal article" date="2009" name="Science">
        <title>Green evolution and dynamic adaptations revealed by genomes of the marine picoeukaryotes Micromonas.</title>
        <authorList>
            <person name="Worden A.Z."/>
            <person name="Lee J.H."/>
            <person name="Mock T."/>
            <person name="Rouze P."/>
            <person name="Simmons M.P."/>
            <person name="Aerts A.L."/>
            <person name="Allen A.E."/>
            <person name="Cuvelier M.L."/>
            <person name="Derelle E."/>
            <person name="Everett M.V."/>
            <person name="Foulon E."/>
            <person name="Grimwood J."/>
            <person name="Gundlach H."/>
            <person name="Henrissat B."/>
            <person name="Napoli C."/>
            <person name="McDonald S.M."/>
            <person name="Parker M.S."/>
            <person name="Rombauts S."/>
            <person name="Salamov A."/>
            <person name="Von Dassow P."/>
            <person name="Badger J.H."/>
            <person name="Coutinho P.M."/>
            <person name="Demir E."/>
            <person name="Dubchak I."/>
            <person name="Gentemann C."/>
            <person name="Eikrem W."/>
            <person name="Gready J.E."/>
            <person name="John U."/>
            <person name="Lanier W."/>
            <person name="Lindquist E.A."/>
            <person name="Lucas S."/>
            <person name="Mayer K.F."/>
            <person name="Moreau H."/>
            <person name="Not F."/>
            <person name="Otillar R."/>
            <person name="Panaud O."/>
            <person name="Pangilinan J."/>
            <person name="Paulsen I."/>
            <person name="Piegu B."/>
            <person name="Poliakov A."/>
            <person name="Robbens S."/>
            <person name="Schmutz J."/>
            <person name="Toulza E."/>
            <person name="Wyss T."/>
            <person name="Zelensky A."/>
            <person name="Zhou K."/>
            <person name="Armbrust E.V."/>
            <person name="Bhattacharya D."/>
            <person name="Goodenough U.W."/>
            <person name="Van de Peer Y."/>
            <person name="Grigoriev I.V."/>
        </authorList>
    </citation>
    <scope>NUCLEOTIDE SEQUENCE [LARGE SCALE GENOMIC DNA]</scope>
    <source>
        <strain evidence="13 14">CCMP1545</strain>
    </source>
</reference>
<evidence type="ECO:0000256" key="10">
    <source>
        <dbReference type="ARBA" id="ARBA00023274"/>
    </source>
</evidence>
<dbReference type="AlphaFoldDB" id="C1MHM7"/>
<dbReference type="GO" id="GO:0005730">
    <property type="term" value="C:nucleolus"/>
    <property type="evidence" value="ECO:0007669"/>
    <property type="project" value="UniProtKB-SubCell"/>
</dbReference>
<evidence type="ECO:0000256" key="5">
    <source>
        <dbReference type="ARBA" id="ARBA00022490"/>
    </source>
</evidence>
<dbReference type="OrthoDB" id="496002at2759"/>
<evidence type="ECO:0000256" key="3">
    <source>
        <dbReference type="ARBA" id="ARBA00004604"/>
    </source>
</evidence>
<evidence type="ECO:0000313" key="14">
    <source>
        <dbReference type="Proteomes" id="UP000001876"/>
    </source>
</evidence>
<accession>C1MHM7</accession>
<comment type="subcellular location">
    <subcellularLocation>
        <location evidence="2 12">Cytoplasm</location>
    </subcellularLocation>
    <subcellularLocation>
        <location evidence="1">Endoplasmic reticulum</location>
    </subcellularLocation>
    <subcellularLocation>
        <location evidence="3">Nucleus</location>
        <location evidence="3">Nucleolus</location>
    </subcellularLocation>
</comment>
<dbReference type="STRING" id="564608.C1MHM7"/>
<evidence type="ECO:0000256" key="1">
    <source>
        <dbReference type="ARBA" id="ARBA00004240"/>
    </source>
</evidence>
<comment type="function">
    <text evidence="12">Component of the signal recognition particle (SRP) complex, a ribonucleoprotein complex that mediates the cotranslational targeting of secretory and membrane proteins to the endoplasmic reticulum (ER). The SRP complex interacts with the signal sequence in nascent secretory and membrane proteins and directs them to the membrane of the ER.</text>
</comment>
<dbReference type="GO" id="GO:0005786">
    <property type="term" value="C:signal recognition particle, endoplasmic reticulum targeting"/>
    <property type="evidence" value="ECO:0007669"/>
    <property type="project" value="UniProtKB-KW"/>
</dbReference>
<keyword evidence="5 12" id="KW-0963">Cytoplasm</keyword>
<proteinExistence type="inferred from homology"/>
<dbReference type="KEGG" id="mpp:MICPUCDRAFT_30866"/>
<dbReference type="PANTHER" id="PTHR12860">
    <property type="entry name" value="SIGNAL RECOGNITION PARTICLE 68 KDA PROTEIN"/>
    <property type="match status" value="1"/>
</dbReference>
<dbReference type="EMBL" id="GG663735">
    <property type="protein sequence ID" value="EEH60770.1"/>
    <property type="molecule type" value="Genomic_DNA"/>
</dbReference>
<dbReference type="InterPro" id="IPR034652">
    <property type="entry name" value="SRP68-RBD"/>
</dbReference>
<comment type="similarity">
    <text evidence="4 12">Belongs to the SRP68 family.</text>
</comment>
<dbReference type="PANTHER" id="PTHR12860:SF0">
    <property type="entry name" value="SIGNAL RECOGNITION PARTICLE SUBUNIT SRP68"/>
    <property type="match status" value="1"/>
</dbReference>
<keyword evidence="7 12" id="KW-0694">RNA-binding</keyword>
<dbReference type="GO" id="GO:0030942">
    <property type="term" value="F:endoplasmic reticulum signal peptide binding"/>
    <property type="evidence" value="ECO:0007669"/>
    <property type="project" value="InterPro"/>
</dbReference>
<dbReference type="PIRSF" id="PIRSF038995">
    <property type="entry name" value="SRP68"/>
    <property type="match status" value="1"/>
</dbReference>
<dbReference type="FunFam" id="1.10.3450.40:FF:000001">
    <property type="entry name" value="Signal recognition particle subunit SRP68"/>
    <property type="match status" value="1"/>
</dbReference>
<keyword evidence="9" id="KW-0539">Nucleus</keyword>
<dbReference type="GO" id="GO:0008312">
    <property type="term" value="F:7S RNA binding"/>
    <property type="evidence" value="ECO:0007669"/>
    <property type="project" value="InterPro"/>
</dbReference>
<keyword evidence="10 12" id="KW-0687">Ribonucleoprotein</keyword>
<dbReference type="RefSeq" id="XP_003055518.1">
    <property type="nucleotide sequence ID" value="XM_003055472.1"/>
</dbReference>
<dbReference type="OMA" id="DERFIHI"/>
<evidence type="ECO:0000256" key="4">
    <source>
        <dbReference type="ARBA" id="ARBA00009352"/>
    </source>
</evidence>
<dbReference type="InterPro" id="IPR038253">
    <property type="entry name" value="SRP68_N_sf"/>
</dbReference>
<keyword evidence="8 12" id="KW-0733">Signal recognition particle</keyword>
<evidence type="ECO:0000256" key="12">
    <source>
        <dbReference type="PIRNR" id="PIRNR038995"/>
    </source>
</evidence>